<dbReference type="GO" id="GO:0019379">
    <property type="term" value="P:sulfate assimilation, phosphoadenylyl sulfate reduction by phosphoadenylyl-sulfate reductase (thioredoxin)"/>
    <property type="evidence" value="ECO:0007669"/>
    <property type="project" value="TreeGrafter"/>
</dbReference>
<proteinExistence type="predicted"/>
<evidence type="ECO:0000259" key="2">
    <source>
        <dbReference type="Pfam" id="PF01583"/>
    </source>
</evidence>
<dbReference type="Gene3D" id="3.40.50.300">
    <property type="entry name" value="P-loop containing nucleotide triphosphate hydrolases"/>
    <property type="match status" value="1"/>
</dbReference>
<keyword evidence="4" id="KW-1185">Reference proteome</keyword>
<keyword evidence="1" id="KW-0808">Transferase</keyword>
<dbReference type="EMBL" id="LLKB01000006">
    <property type="protein sequence ID" value="KQC84451.1"/>
    <property type="molecule type" value="Genomic_DNA"/>
</dbReference>
<dbReference type="InterPro" id="IPR050512">
    <property type="entry name" value="Sulf_AdTrans/APS_kinase"/>
</dbReference>
<dbReference type="InterPro" id="IPR059117">
    <property type="entry name" value="APS_kinase_dom"/>
</dbReference>
<accession>A0AAW3JNX9</accession>
<reference evidence="3 4" key="1">
    <citation type="submission" date="2015-10" db="EMBL/GenBank/DDBJ databases">
        <title>Butyribacter intestini gen. nov., sp. nov., a butyric acid-producing bacterium of the family Lachnospiraceae isolated from the human faeces.</title>
        <authorList>
            <person name="Zou Y."/>
            <person name="Xue W."/>
            <person name="Luo G."/>
            <person name="Lv M."/>
        </authorList>
    </citation>
    <scope>NUCLEOTIDE SEQUENCE [LARGE SCALE GENOMIC DNA]</scope>
    <source>
        <strain evidence="3 4">TF01-11</strain>
    </source>
</reference>
<dbReference type="GO" id="GO:0010134">
    <property type="term" value="P:sulfate assimilation via adenylyl sulfate reduction"/>
    <property type="evidence" value="ECO:0007669"/>
    <property type="project" value="TreeGrafter"/>
</dbReference>
<name>A0AAW3JNX9_9FIRM</name>
<protein>
    <recommendedName>
        <fullName evidence="2">APS kinase domain-containing protein</fullName>
    </recommendedName>
</protein>
<dbReference type="PANTHER" id="PTHR42700:SF1">
    <property type="entry name" value="SULFATE ADENYLYLTRANSFERASE"/>
    <property type="match status" value="1"/>
</dbReference>
<feature type="domain" description="APS kinase" evidence="2">
    <location>
        <begin position="16"/>
        <end position="162"/>
    </location>
</feature>
<organism evidence="3 4">
    <name type="scientific">Butyribacter intestini</name>
    <dbReference type="NCBI Taxonomy" id="1703332"/>
    <lineage>
        <taxon>Bacteria</taxon>
        <taxon>Bacillati</taxon>
        <taxon>Bacillota</taxon>
        <taxon>Clostridia</taxon>
        <taxon>Lachnospirales</taxon>
        <taxon>Lachnospiraceae</taxon>
        <taxon>Butyribacter</taxon>
    </lineage>
</organism>
<evidence type="ECO:0000313" key="4">
    <source>
        <dbReference type="Proteomes" id="UP000050833"/>
    </source>
</evidence>
<dbReference type="SUPFAM" id="SSF52540">
    <property type="entry name" value="P-loop containing nucleoside triphosphate hydrolases"/>
    <property type="match status" value="1"/>
</dbReference>
<dbReference type="NCBIfam" id="NF004041">
    <property type="entry name" value="PRK05541.1"/>
    <property type="match status" value="1"/>
</dbReference>
<comment type="caution">
    <text evidence="3">The sequence shown here is derived from an EMBL/GenBank/DDBJ whole genome shotgun (WGS) entry which is preliminary data.</text>
</comment>
<dbReference type="InterPro" id="IPR027417">
    <property type="entry name" value="P-loop_NTPase"/>
</dbReference>
<evidence type="ECO:0000256" key="1">
    <source>
        <dbReference type="ARBA" id="ARBA00022679"/>
    </source>
</evidence>
<dbReference type="GO" id="GO:0004781">
    <property type="term" value="F:sulfate adenylyltransferase (ATP) activity"/>
    <property type="evidence" value="ECO:0007669"/>
    <property type="project" value="TreeGrafter"/>
</dbReference>
<dbReference type="Proteomes" id="UP000050833">
    <property type="component" value="Unassembled WGS sequence"/>
</dbReference>
<dbReference type="GO" id="GO:0005737">
    <property type="term" value="C:cytoplasm"/>
    <property type="evidence" value="ECO:0007669"/>
    <property type="project" value="TreeGrafter"/>
</dbReference>
<sequence length="182" mass="21200">MPEFANALKLYKKEKGNVYWITGLSGAGKTTIGKLLYNRIKDKKDNVIFLDGDVLREVYQTKDYSNEGRLNLALQHGRLCKMLSEQGIDVVICVIAMYDECRQWNHDNIENYHEIYLRVSIDELIRRDQKQLYSRVLKKEISNVMGMDIPFEEPKNPEVIIDNNGNESPEQIINKISEKFDI</sequence>
<dbReference type="AlphaFoldDB" id="A0AAW3JNX9"/>
<gene>
    <name evidence="3" type="ORF">APZ18_13555</name>
</gene>
<evidence type="ECO:0000313" key="3">
    <source>
        <dbReference type="EMBL" id="KQC84451.1"/>
    </source>
</evidence>
<dbReference type="PANTHER" id="PTHR42700">
    <property type="entry name" value="SULFATE ADENYLYLTRANSFERASE"/>
    <property type="match status" value="1"/>
</dbReference>
<dbReference type="Pfam" id="PF01583">
    <property type="entry name" value="APS_kinase"/>
    <property type="match status" value="1"/>
</dbReference>